<gene>
    <name evidence="4" type="primary">Cep112</name>
    <name evidence="4" type="ORF">TURVEL_R11420</name>
</gene>
<proteinExistence type="predicted"/>
<feature type="non-terminal residue" evidence="4">
    <location>
        <position position="1"/>
    </location>
</feature>
<evidence type="ECO:0000259" key="3">
    <source>
        <dbReference type="Pfam" id="PF14846"/>
    </source>
</evidence>
<sequence length="362" mass="41675">FKMNDEEEETQGKLDAEFDHCVVNMKPHVLQLQHRSERQRCALWIKKLCEPSGAGTGIVGRKNRNLYAKLLLHMLKRGVLEGPFAHKPEPGVLKTLPAYMSIYFDKPNSSRAQSSSPDCLPDWVMGELGNSESKHEESWKVSSKEESSSATPPTYGERFMSNEKAVSRSHSMSPPHRADADIPATPLSVRCFSLFLSHKTCSSFNEFFFIPSLKLLFLENPRYLREKPVPVSLMSPKIGLGKSSPLRDEQALVWRHEKELDVKMKIAEGKFHEEKLKLQQKHDIDVQKILDRKNDEIEALKSLYKTKQNEAEETIRKLEKKVQTLVRESQVVREAKEKQIMELKKMCEQTNDSLNNEWEKKV</sequence>
<feature type="non-terminal residue" evidence="4">
    <location>
        <position position="362"/>
    </location>
</feature>
<feature type="region of interest" description="Disordered" evidence="2">
    <location>
        <begin position="134"/>
        <end position="157"/>
    </location>
</feature>
<feature type="compositionally biased region" description="Basic and acidic residues" evidence="2">
    <location>
        <begin position="134"/>
        <end position="147"/>
    </location>
</feature>
<accession>A0A7L3LIA0</accession>
<evidence type="ECO:0000313" key="4">
    <source>
        <dbReference type="EMBL" id="NXU53899.1"/>
    </source>
</evidence>
<evidence type="ECO:0000256" key="1">
    <source>
        <dbReference type="SAM" id="Coils"/>
    </source>
</evidence>
<dbReference type="InterPro" id="IPR055310">
    <property type="entry name" value="CEP112"/>
</dbReference>
<dbReference type="PANTHER" id="PTHR18871">
    <property type="entry name" value="CENTROSOMAL PROTEIN OF 112 KDA"/>
    <property type="match status" value="1"/>
</dbReference>
<dbReference type="EMBL" id="VZTY01019156">
    <property type="protein sequence ID" value="NXU53899.1"/>
    <property type="molecule type" value="Genomic_DNA"/>
</dbReference>
<protein>
    <submittedName>
        <fullName evidence="4">CE112 protein</fullName>
    </submittedName>
</protein>
<dbReference type="Pfam" id="PF14846">
    <property type="entry name" value="DUF4485"/>
    <property type="match status" value="1"/>
</dbReference>
<name>A0A7L3LIA0_9CHAR</name>
<evidence type="ECO:0000256" key="2">
    <source>
        <dbReference type="SAM" id="MobiDB-lite"/>
    </source>
</evidence>
<keyword evidence="5" id="KW-1185">Reference proteome</keyword>
<evidence type="ECO:0000313" key="5">
    <source>
        <dbReference type="Proteomes" id="UP000582182"/>
    </source>
</evidence>
<organism evidence="4 5">
    <name type="scientific">Turnix velox</name>
    <name type="common">Little buttonquail</name>
    <dbReference type="NCBI Taxonomy" id="2529409"/>
    <lineage>
        <taxon>Eukaryota</taxon>
        <taxon>Metazoa</taxon>
        <taxon>Chordata</taxon>
        <taxon>Craniata</taxon>
        <taxon>Vertebrata</taxon>
        <taxon>Euteleostomi</taxon>
        <taxon>Archelosauria</taxon>
        <taxon>Archosauria</taxon>
        <taxon>Dinosauria</taxon>
        <taxon>Saurischia</taxon>
        <taxon>Theropoda</taxon>
        <taxon>Coelurosauria</taxon>
        <taxon>Aves</taxon>
        <taxon>Neognathae</taxon>
        <taxon>Neoaves</taxon>
        <taxon>Charadriiformes</taxon>
        <taxon>Turnicidae</taxon>
        <taxon>Turnix</taxon>
    </lineage>
</organism>
<dbReference type="OrthoDB" id="78101at2759"/>
<comment type="caution">
    <text evidence="4">The sequence shown here is derived from an EMBL/GenBank/DDBJ whole genome shotgun (WGS) entry which is preliminary data.</text>
</comment>
<reference evidence="4 5" key="1">
    <citation type="submission" date="2019-09" db="EMBL/GenBank/DDBJ databases">
        <title>Bird 10,000 Genomes (B10K) Project - Family phase.</title>
        <authorList>
            <person name="Zhang G."/>
        </authorList>
    </citation>
    <scope>NUCLEOTIDE SEQUENCE [LARGE SCALE GENOMIC DNA]</scope>
    <source>
        <strain evidence="4">B10K-DU-029-46</strain>
    </source>
</reference>
<dbReference type="PANTHER" id="PTHR18871:SF2">
    <property type="entry name" value="CENTROSOMAL PROTEIN OF 112 KDA"/>
    <property type="match status" value="1"/>
</dbReference>
<keyword evidence="1" id="KW-0175">Coiled coil</keyword>
<feature type="domain" description="DUF4485" evidence="3">
    <location>
        <begin position="14"/>
        <end position="98"/>
    </location>
</feature>
<feature type="coiled-coil region" evidence="1">
    <location>
        <begin position="290"/>
        <end position="353"/>
    </location>
</feature>
<dbReference type="InterPro" id="IPR027831">
    <property type="entry name" value="DUF4485"/>
</dbReference>
<dbReference type="Proteomes" id="UP000582182">
    <property type="component" value="Unassembled WGS sequence"/>
</dbReference>
<dbReference type="AlphaFoldDB" id="A0A7L3LIA0"/>